<evidence type="ECO:0000256" key="2">
    <source>
        <dbReference type="ARBA" id="ARBA00006479"/>
    </source>
</evidence>
<dbReference type="SUPFAM" id="SSF53067">
    <property type="entry name" value="Actin-like ATPase domain"/>
    <property type="match status" value="1"/>
</dbReference>
<dbReference type="Gene3D" id="1.10.10.10">
    <property type="entry name" value="Winged helix-like DNA-binding domain superfamily/Winged helix DNA-binding domain"/>
    <property type="match status" value="1"/>
</dbReference>
<accession>A0A151A2K6</accession>
<evidence type="ECO:0000256" key="3">
    <source>
        <dbReference type="ARBA" id="ARBA00022629"/>
    </source>
</evidence>
<dbReference type="EMBL" id="LUGM01000002">
    <property type="protein sequence ID" value="KYH13572.1"/>
    <property type="molecule type" value="Genomic_DNA"/>
</dbReference>
<keyword evidence="4" id="KW-0808">Transferase</keyword>
<dbReference type="InterPro" id="IPR043129">
    <property type="entry name" value="ATPase_NBD"/>
</dbReference>
<keyword evidence="4" id="KW-0418">Kinase</keyword>
<dbReference type="InterPro" id="IPR036390">
    <property type="entry name" value="WH_DNA-bd_sf"/>
</dbReference>
<keyword evidence="3" id="KW-0119">Carbohydrate metabolism</keyword>
<dbReference type="GO" id="GO:0016301">
    <property type="term" value="F:kinase activity"/>
    <property type="evidence" value="ECO:0007669"/>
    <property type="project" value="UniProtKB-KW"/>
</dbReference>
<dbReference type="PANTHER" id="PTHR18964:SF149">
    <property type="entry name" value="BIFUNCTIONAL UDP-N-ACETYLGLUCOSAMINE 2-EPIMERASE_N-ACETYLMANNOSAMINE KINASE"/>
    <property type="match status" value="1"/>
</dbReference>
<evidence type="ECO:0000313" key="5">
    <source>
        <dbReference type="Proteomes" id="UP000075418"/>
    </source>
</evidence>
<dbReference type="SUPFAM" id="SSF46785">
    <property type="entry name" value="Winged helix' DNA-binding domain"/>
    <property type="match status" value="1"/>
</dbReference>
<dbReference type="Proteomes" id="UP000075418">
    <property type="component" value="Unassembled WGS sequence"/>
</dbReference>
<dbReference type="InterPro" id="IPR036388">
    <property type="entry name" value="WH-like_DNA-bd_sf"/>
</dbReference>
<dbReference type="RefSeq" id="WP_061853803.1">
    <property type="nucleotide sequence ID" value="NZ_LUGM01000002.1"/>
</dbReference>
<dbReference type="AlphaFoldDB" id="A0A151A2K6"/>
<name>A0A151A2K6_9STAP</name>
<proteinExistence type="inferred from homology"/>
<reference evidence="4 5" key="1">
    <citation type="submission" date="2016-02" db="EMBL/GenBank/DDBJ databases">
        <title>Draft genome sequence of hydrocarbon degrading Staphylococcus saprophyticus Strain CNV2, isolated from crude-oil contaminated soil from Noonmati Oil Refinery, Guwahati, Assam, India.</title>
        <authorList>
            <person name="Mukherjee A."/>
            <person name="Chettri B."/>
            <person name="Langpoklakpam J."/>
            <person name="Singh A.K."/>
            <person name="Chattopadhyay D.J."/>
        </authorList>
    </citation>
    <scope>NUCLEOTIDE SEQUENCE [LARGE SCALE GENOMIC DNA]</scope>
    <source>
        <strain evidence="4 5">CNV2</strain>
    </source>
</reference>
<dbReference type="PANTHER" id="PTHR18964">
    <property type="entry name" value="ROK (REPRESSOR, ORF, KINASE) FAMILY"/>
    <property type="match status" value="1"/>
</dbReference>
<comment type="caution">
    <text evidence="4">The sequence shown here is derived from an EMBL/GenBank/DDBJ whole genome shotgun (WGS) entry which is preliminary data.</text>
</comment>
<sequence length="398" mass="44433">MTMTDKQKEIRGKILNELYLRGPISRKDIAHNTGITPATTTAVTGELISEGVIEANSLTDNDSKSKNRAGRKKVTLSITNNHSYYIGIELSRHFLTLCLINNAGEVITTQHHEVEILNYSNAEAINYLLSVVNNCLANYQNINIEAVGIALPGHFDKENQCIASSAKWQKFDLSRLIKESPLPLFLENNVHCMSLYEHLICTTNKGENFVFFHAVQGIFSSSIYNESLYGVNNFSVGEIGHTIVYPHGEQCECGRFGCLQNYLGGFNIIKKAQHSYHQNQHSILKKLVADSADITLSIIAEAYRLGDTAITQIIEDAINAVVITLNNLSMLIDTSKIYLHGPLFNEMITHQILTEYLSYKNLYHGLPEIDFDIIPYDVTNGARGAATLALFHALIWSH</sequence>
<comment type="function">
    <text evidence="1">Transcriptional repressor of xylose-utilizing enzymes.</text>
</comment>
<dbReference type="InterPro" id="IPR000600">
    <property type="entry name" value="ROK"/>
</dbReference>
<comment type="similarity">
    <text evidence="2">Belongs to the ROK (NagC/XylR) family.</text>
</comment>
<gene>
    <name evidence="4" type="ORF">A0131_01940</name>
</gene>
<evidence type="ECO:0000313" key="4">
    <source>
        <dbReference type="EMBL" id="KYH13572.1"/>
    </source>
</evidence>
<protein>
    <submittedName>
        <fullName evidence="4">Sugar kinase</fullName>
    </submittedName>
</protein>
<keyword evidence="3" id="KW-0859">Xylose metabolism</keyword>
<dbReference type="Gene3D" id="3.30.420.40">
    <property type="match status" value="2"/>
</dbReference>
<organism evidence="4 5">
    <name type="scientific">Staphylococcus kloosii</name>
    <dbReference type="NCBI Taxonomy" id="29384"/>
    <lineage>
        <taxon>Bacteria</taxon>
        <taxon>Bacillati</taxon>
        <taxon>Bacillota</taxon>
        <taxon>Bacilli</taxon>
        <taxon>Bacillales</taxon>
        <taxon>Staphylococcaceae</taxon>
        <taxon>Staphylococcus</taxon>
    </lineage>
</organism>
<dbReference type="Pfam" id="PF00480">
    <property type="entry name" value="ROK"/>
    <property type="match status" value="1"/>
</dbReference>
<dbReference type="Pfam" id="PF13412">
    <property type="entry name" value="HTH_24"/>
    <property type="match status" value="1"/>
</dbReference>
<evidence type="ECO:0000256" key="1">
    <source>
        <dbReference type="ARBA" id="ARBA00002486"/>
    </source>
</evidence>
<dbReference type="GO" id="GO:0042732">
    <property type="term" value="P:D-xylose metabolic process"/>
    <property type="evidence" value="ECO:0007669"/>
    <property type="project" value="UniProtKB-KW"/>
</dbReference>